<evidence type="ECO:0000313" key="3">
    <source>
        <dbReference type="Proteomes" id="UP000440224"/>
    </source>
</evidence>
<dbReference type="OrthoDB" id="5503885at2"/>
<organism evidence="2 3">
    <name type="scientific">Polyangium spumosum</name>
    <dbReference type="NCBI Taxonomy" id="889282"/>
    <lineage>
        <taxon>Bacteria</taxon>
        <taxon>Pseudomonadati</taxon>
        <taxon>Myxococcota</taxon>
        <taxon>Polyangia</taxon>
        <taxon>Polyangiales</taxon>
        <taxon>Polyangiaceae</taxon>
        <taxon>Polyangium</taxon>
    </lineage>
</organism>
<sequence>MVSQTGPRARARAWLLSGALLLAAPPALAGDPPKHAPPRDEQPYVHKGFVYRSTTAVRYNPLGLSTFFRVGYQRPLLGPQENILLQRTNIGLHVVTTITPAFLRGGLRLDVQPLAFLQFLFAYEGMALFGTFDTLQSFRRVSEDFGDDRQVERGAQGLAYRTTGGIFTADTILQAKVGPILLVSDTQFIHTDFTIRPGDRFYFDLPLSMLAKDDGWMVTNETDLLYVTSFGLMAGARHGVYHTFFPAEAVAGEEARASAITPIEFAGPLLGWQFHEHNGPKRFNAPGLFLNVSFWIRNPYRTGQEVAATVPYIVSGFTFKGTL</sequence>
<feature type="signal peptide" evidence="1">
    <location>
        <begin position="1"/>
        <end position="29"/>
    </location>
</feature>
<accession>A0A6N7PZ73</accession>
<name>A0A6N7PZ73_9BACT</name>
<evidence type="ECO:0008006" key="4">
    <source>
        <dbReference type="Google" id="ProtNLM"/>
    </source>
</evidence>
<evidence type="ECO:0000313" key="2">
    <source>
        <dbReference type="EMBL" id="MRG95780.1"/>
    </source>
</evidence>
<dbReference type="AlphaFoldDB" id="A0A6N7PZ73"/>
<comment type="caution">
    <text evidence="2">The sequence shown here is derived from an EMBL/GenBank/DDBJ whole genome shotgun (WGS) entry which is preliminary data.</text>
</comment>
<dbReference type="Proteomes" id="UP000440224">
    <property type="component" value="Unassembled WGS sequence"/>
</dbReference>
<feature type="chain" id="PRO_5027108204" description="Transporter" evidence="1">
    <location>
        <begin position="30"/>
        <end position="323"/>
    </location>
</feature>
<proteinExistence type="predicted"/>
<keyword evidence="3" id="KW-1185">Reference proteome</keyword>
<dbReference type="EMBL" id="WJIE01000009">
    <property type="protein sequence ID" value="MRG95780.1"/>
    <property type="molecule type" value="Genomic_DNA"/>
</dbReference>
<evidence type="ECO:0000256" key="1">
    <source>
        <dbReference type="SAM" id="SignalP"/>
    </source>
</evidence>
<protein>
    <recommendedName>
        <fullName evidence="4">Transporter</fullName>
    </recommendedName>
</protein>
<dbReference type="RefSeq" id="WP_153822598.1">
    <property type="nucleotide sequence ID" value="NZ_WJIE01000009.1"/>
</dbReference>
<reference evidence="2 3" key="1">
    <citation type="submission" date="2019-10" db="EMBL/GenBank/DDBJ databases">
        <title>A soil myxobacterium in the family Polyangiaceae.</title>
        <authorList>
            <person name="Li Y."/>
            <person name="Wang J."/>
        </authorList>
    </citation>
    <scope>NUCLEOTIDE SEQUENCE [LARGE SCALE GENOMIC DNA]</scope>
    <source>
        <strain evidence="2 3">DSM 14734</strain>
    </source>
</reference>
<gene>
    <name evidence="2" type="ORF">GF068_28255</name>
</gene>
<keyword evidence="1" id="KW-0732">Signal</keyword>